<keyword evidence="2" id="KW-1185">Reference proteome</keyword>
<evidence type="ECO:0000313" key="1">
    <source>
        <dbReference type="EMBL" id="VDO33730.1"/>
    </source>
</evidence>
<accession>A0A183H590</accession>
<gene>
    <name evidence="1" type="ORF">OFLC_LOCUS2650</name>
</gene>
<dbReference type="WBParaSite" id="OFLC_0000264901-mRNA-1">
    <property type="protein sequence ID" value="OFLC_0000264901-mRNA-1"/>
    <property type="gene ID" value="OFLC_0000264901"/>
</dbReference>
<evidence type="ECO:0000313" key="2">
    <source>
        <dbReference type="Proteomes" id="UP000267606"/>
    </source>
</evidence>
<dbReference type="Proteomes" id="UP000267606">
    <property type="component" value="Unassembled WGS sequence"/>
</dbReference>
<reference evidence="3" key="1">
    <citation type="submission" date="2016-06" db="UniProtKB">
        <authorList>
            <consortium name="WormBaseParasite"/>
        </authorList>
    </citation>
    <scope>IDENTIFICATION</scope>
</reference>
<reference evidence="1 2" key="2">
    <citation type="submission" date="2018-11" db="EMBL/GenBank/DDBJ databases">
        <authorList>
            <consortium name="Pathogen Informatics"/>
        </authorList>
    </citation>
    <scope>NUCLEOTIDE SEQUENCE [LARGE SCALE GENOMIC DNA]</scope>
</reference>
<dbReference type="AlphaFoldDB" id="A0A183H590"/>
<organism evidence="3">
    <name type="scientific">Onchocerca flexuosa</name>
    <dbReference type="NCBI Taxonomy" id="387005"/>
    <lineage>
        <taxon>Eukaryota</taxon>
        <taxon>Metazoa</taxon>
        <taxon>Ecdysozoa</taxon>
        <taxon>Nematoda</taxon>
        <taxon>Chromadorea</taxon>
        <taxon>Rhabditida</taxon>
        <taxon>Spirurina</taxon>
        <taxon>Spiruromorpha</taxon>
        <taxon>Filarioidea</taxon>
        <taxon>Onchocercidae</taxon>
        <taxon>Onchocerca</taxon>
    </lineage>
</organism>
<protein>
    <submittedName>
        <fullName evidence="3">Ovule protein</fullName>
    </submittedName>
</protein>
<proteinExistence type="predicted"/>
<evidence type="ECO:0000313" key="3">
    <source>
        <dbReference type="WBParaSite" id="OFLC_0000264901-mRNA-1"/>
    </source>
</evidence>
<sequence length="111" mass="12704">MAEWVSSAFLSPIPVLLTHILQYSPLPIHLPPSPPSREICIILSVILLSKVTVERSTVCFLEFIPSSCFLSRISSLIVHATHHGILPDRARRSRHVLFWERSWLVNVIDRR</sequence>
<dbReference type="EMBL" id="UZAJ01001562">
    <property type="protein sequence ID" value="VDO33730.1"/>
    <property type="molecule type" value="Genomic_DNA"/>
</dbReference>
<name>A0A183H590_9BILA</name>